<protein>
    <submittedName>
        <fullName evidence="1">Uncharacterized protein</fullName>
    </submittedName>
</protein>
<proteinExistence type="predicted"/>
<evidence type="ECO:0000313" key="2">
    <source>
        <dbReference type="Proteomes" id="UP000326936"/>
    </source>
</evidence>
<organism evidence="1 2">
    <name type="scientific">Vibrio aquimaris</name>
    <dbReference type="NCBI Taxonomy" id="2587862"/>
    <lineage>
        <taxon>Bacteria</taxon>
        <taxon>Pseudomonadati</taxon>
        <taxon>Pseudomonadota</taxon>
        <taxon>Gammaproteobacteria</taxon>
        <taxon>Vibrionales</taxon>
        <taxon>Vibrionaceae</taxon>
        <taxon>Vibrio</taxon>
    </lineage>
</organism>
<dbReference type="AlphaFoldDB" id="A0A5P9CLA4"/>
<name>A0A5P9CLA4_9VIBR</name>
<dbReference type="Proteomes" id="UP000326936">
    <property type="component" value="Chromosome"/>
</dbReference>
<dbReference type="RefSeq" id="WP_172971833.1">
    <property type="nucleotide sequence ID" value="NZ_CBCSDK010000001.1"/>
</dbReference>
<reference evidence="1 2" key="1">
    <citation type="submission" date="2019-10" db="EMBL/GenBank/DDBJ databases">
        <title>Complete genome sequence of Vibrio sp. strain THAF100, isolated from non-filtered water from the water column of tank 6 of a marine aquarium containing stony-coral fragments. Water maintained at 26 degree C.</title>
        <authorList>
            <person name="Ruckert C."/>
            <person name="Franco A."/>
            <person name="Kalinowski J."/>
            <person name="Glaeser S."/>
        </authorList>
    </citation>
    <scope>NUCLEOTIDE SEQUENCE [LARGE SCALE GENOMIC DNA]</scope>
    <source>
        <strain evidence="1 2">THAF100</strain>
    </source>
</reference>
<dbReference type="KEGG" id="vaq:FIV01_11555"/>
<evidence type="ECO:0000313" key="1">
    <source>
        <dbReference type="EMBL" id="QFT27068.1"/>
    </source>
</evidence>
<gene>
    <name evidence="1" type="ORF">FIV01_11555</name>
</gene>
<sequence length="48" mass="5801">MYAWLKNWIVRYDSWCESMGLVEANRRRCVFYRNDSNDQASNSTHKAQ</sequence>
<accession>A0A5P9CLA4</accession>
<keyword evidence="2" id="KW-1185">Reference proteome</keyword>
<dbReference type="EMBL" id="CP045350">
    <property type="protein sequence ID" value="QFT27068.1"/>
    <property type="molecule type" value="Genomic_DNA"/>
</dbReference>